<name>A0P181_ROSAI</name>
<feature type="domain" description="Gamma-butyrobetaine hydroxylase-like N-terminal" evidence="3">
    <location>
        <begin position="1"/>
        <end position="57"/>
    </location>
</feature>
<evidence type="ECO:0000313" key="4">
    <source>
        <dbReference type="EMBL" id="EAV41266.1"/>
    </source>
</evidence>
<dbReference type="Pfam" id="PF06155">
    <property type="entry name" value="GBBH-like_N"/>
    <property type="match status" value="1"/>
</dbReference>
<keyword evidence="1" id="KW-0479">Metal-binding</keyword>
<comment type="caution">
    <text evidence="4">The sequence shown here is derived from an EMBL/GenBank/DDBJ whole genome shotgun (WGS) entry which is preliminary data.</text>
</comment>
<dbReference type="InterPro" id="IPR010376">
    <property type="entry name" value="GBBH-like_N"/>
</dbReference>
<gene>
    <name evidence="4" type="ORF">SIAM614_29306</name>
</gene>
<dbReference type="GO" id="GO:0046872">
    <property type="term" value="F:metal ion binding"/>
    <property type="evidence" value="ECO:0007669"/>
    <property type="project" value="UniProtKB-KW"/>
</dbReference>
<protein>
    <recommendedName>
        <fullName evidence="3">Gamma-butyrobetaine hydroxylase-like N-terminal domain-containing protein</fullName>
    </recommendedName>
</protein>
<dbReference type="PANTHER" id="PTHR35303">
    <property type="entry name" value="OS02G0197800 PROTEIN"/>
    <property type="match status" value="1"/>
</dbReference>
<organism evidence="4 5">
    <name type="scientific">Roseibium aggregatum (strain ATCC 25650 / DSM 13394 / JCM 20685 / NBRC 16684 / NCIMB 2208 / IAM 12614 / B1)</name>
    <name type="common">Stappia aggregata</name>
    <dbReference type="NCBI Taxonomy" id="384765"/>
    <lineage>
        <taxon>Bacteria</taxon>
        <taxon>Pseudomonadati</taxon>
        <taxon>Pseudomonadota</taxon>
        <taxon>Alphaproteobacteria</taxon>
        <taxon>Hyphomicrobiales</taxon>
        <taxon>Stappiaceae</taxon>
        <taxon>Roseibium</taxon>
    </lineage>
</organism>
<evidence type="ECO:0000256" key="1">
    <source>
        <dbReference type="ARBA" id="ARBA00022723"/>
    </source>
</evidence>
<evidence type="ECO:0000313" key="5">
    <source>
        <dbReference type="Proteomes" id="UP000004848"/>
    </source>
</evidence>
<proteinExistence type="predicted"/>
<dbReference type="OrthoDB" id="9794178at2"/>
<accession>A0P181</accession>
<dbReference type="Proteomes" id="UP000004848">
    <property type="component" value="Unassembled WGS sequence"/>
</dbReference>
<keyword evidence="2" id="KW-0408">Iron</keyword>
<sequence>MRDNSQSARSKKLKLSGLAVPAAADVTISALRPIGAYAINIVFSDGYDRAIYPWAYLQDLAQSALSARKNSPLTPNDFLKGN</sequence>
<dbReference type="Gene3D" id="3.30.2020.30">
    <property type="match status" value="1"/>
</dbReference>
<reference evidence="4 5" key="1">
    <citation type="submission" date="2006-05" db="EMBL/GenBank/DDBJ databases">
        <authorList>
            <person name="King G."/>
            <person name="Ferriera S."/>
            <person name="Johnson J."/>
            <person name="Kravitz S."/>
            <person name="Beeson K."/>
            <person name="Sutton G."/>
            <person name="Rogers Y.-H."/>
            <person name="Friedman R."/>
            <person name="Frazier M."/>
            <person name="Venter J.C."/>
        </authorList>
    </citation>
    <scope>NUCLEOTIDE SEQUENCE [LARGE SCALE GENOMIC DNA]</scope>
    <source>
        <strain evidence="5">ATCC 25650 / DSM 13394 / JCM 20685 / NBRC 16684 / NCIMB 2208 / IAM 12614 / B1</strain>
    </source>
</reference>
<dbReference type="AlphaFoldDB" id="A0P181"/>
<dbReference type="EMBL" id="AAUW01000022">
    <property type="protein sequence ID" value="EAV41266.1"/>
    <property type="molecule type" value="Genomic_DNA"/>
</dbReference>
<evidence type="ECO:0000256" key="2">
    <source>
        <dbReference type="ARBA" id="ARBA00023004"/>
    </source>
</evidence>
<evidence type="ECO:0000259" key="3">
    <source>
        <dbReference type="Pfam" id="PF06155"/>
    </source>
</evidence>
<dbReference type="InterPro" id="IPR038492">
    <property type="entry name" value="GBBH-like_N_sf"/>
</dbReference>